<dbReference type="RefSeq" id="WP_160592407.1">
    <property type="nucleotide sequence ID" value="NZ_CP047895.1"/>
</dbReference>
<dbReference type="AlphaFoldDB" id="A0A7Z2S978"/>
<dbReference type="PROSITE" id="PS00622">
    <property type="entry name" value="HTH_LUXR_1"/>
    <property type="match status" value="1"/>
</dbReference>
<organism evidence="9 10">
    <name type="scientific">Sphingomonas changnyeongensis</name>
    <dbReference type="NCBI Taxonomy" id="2698679"/>
    <lineage>
        <taxon>Bacteria</taxon>
        <taxon>Pseudomonadati</taxon>
        <taxon>Pseudomonadota</taxon>
        <taxon>Alphaproteobacteria</taxon>
        <taxon>Sphingomonadales</taxon>
        <taxon>Sphingomonadaceae</taxon>
        <taxon>Sphingomonas</taxon>
    </lineage>
</organism>
<dbReference type="GO" id="GO:0003677">
    <property type="term" value="F:DNA binding"/>
    <property type="evidence" value="ECO:0007669"/>
    <property type="project" value="UniProtKB-KW"/>
</dbReference>
<keyword evidence="1 6" id="KW-0597">Phosphoprotein</keyword>
<dbReference type="InterPro" id="IPR001789">
    <property type="entry name" value="Sig_transdc_resp-reg_receiver"/>
</dbReference>
<sequence length="208" mass="22870">MAERLVHLIDDEESFRRSASFLLKKSGFEVRLWGSGDEFLKELRTLKQGCILLDLSMPGADGMEVLSTLIERGITLPVIMLSGHGDIPMAVRAMKTGAVDFLQKPFERGALLAALQAGFDRLSSACAADLQREDAQRLLAALTERELEILRRLANGAPNKMIAYDLGISSRTVEVHRAHAMAKLNARSFPDALRVAFAAGLHRMPEQA</sequence>
<dbReference type="SMART" id="SM00448">
    <property type="entry name" value="REC"/>
    <property type="match status" value="1"/>
</dbReference>
<dbReference type="InterPro" id="IPR000792">
    <property type="entry name" value="Tscrpt_reg_LuxR_C"/>
</dbReference>
<feature type="domain" description="Response regulatory" evidence="8">
    <location>
        <begin position="5"/>
        <end position="119"/>
    </location>
</feature>
<evidence type="ECO:0000256" key="2">
    <source>
        <dbReference type="ARBA" id="ARBA00023012"/>
    </source>
</evidence>
<dbReference type="CDD" id="cd17537">
    <property type="entry name" value="REC_FixJ"/>
    <property type="match status" value="1"/>
</dbReference>
<reference evidence="9 10" key="1">
    <citation type="submission" date="2020-01" db="EMBL/GenBank/DDBJ databases">
        <title>Sphingomonas sp. C33 whole genome sequece.</title>
        <authorList>
            <person name="Park C."/>
        </authorList>
    </citation>
    <scope>NUCLEOTIDE SEQUENCE [LARGE SCALE GENOMIC DNA]</scope>
    <source>
        <strain evidence="9 10">C33</strain>
    </source>
</reference>
<dbReference type="Gene3D" id="1.10.10.10">
    <property type="entry name" value="Winged helix-like DNA-binding domain superfamily/Winged helix DNA-binding domain"/>
    <property type="match status" value="1"/>
</dbReference>
<accession>A0A7Z2S978</accession>
<evidence type="ECO:0000313" key="9">
    <source>
        <dbReference type="EMBL" id="QHL90479.1"/>
    </source>
</evidence>
<keyword evidence="5" id="KW-0804">Transcription</keyword>
<dbReference type="GO" id="GO:0006355">
    <property type="term" value="P:regulation of DNA-templated transcription"/>
    <property type="evidence" value="ECO:0007669"/>
    <property type="project" value="InterPro"/>
</dbReference>
<keyword evidence="2" id="KW-0902">Two-component regulatory system</keyword>
<dbReference type="PROSITE" id="PS50110">
    <property type="entry name" value="RESPONSE_REGULATORY"/>
    <property type="match status" value="1"/>
</dbReference>
<dbReference type="SMART" id="SM00421">
    <property type="entry name" value="HTH_LUXR"/>
    <property type="match status" value="1"/>
</dbReference>
<evidence type="ECO:0000256" key="1">
    <source>
        <dbReference type="ARBA" id="ARBA00022553"/>
    </source>
</evidence>
<gene>
    <name evidence="9" type="ORF">GVO57_06060</name>
</gene>
<dbReference type="Proteomes" id="UP000464468">
    <property type="component" value="Chromosome"/>
</dbReference>
<evidence type="ECO:0000259" key="8">
    <source>
        <dbReference type="PROSITE" id="PS50110"/>
    </source>
</evidence>
<evidence type="ECO:0000256" key="4">
    <source>
        <dbReference type="ARBA" id="ARBA00023125"/>
    </source>
</evidence>
<dbReference type="InterPro" id="IPR011006">
    <property type="entry name" value="CheY-like_superfamily"/>
</dbReference>
<keyword evidence="3" id="KW-0805">Transcription regulation</keyword>
<dbReference type="InterPro" id="IPR036388">
    <property type="entry name" value="WH-like_DNA-bd_sf"/>
</dbReference>
<evidence type="ECO:0000256" key="5">
    <source>
        <dbReference type="ARBA" id="ARBA00023163"/>
    </source>
</evidence>
<keyword evidence="10" id="KW-1185">Reference proteome</keyword>
<feature type="domain" description="HTH luxR-type" evidence="7">
    <location>
        <begin position="135"/>
        <end position="200"/>
    </location>
</feature>
<dbReference type="Pfam" id="PF00196">
    <property type="entry name" value="GerE"/>
    <property type="match status" value="1"/>
</dbReference>
<name>A0A7Z2S978_9SPHN</name>
<dbReference type="InterPro" id="IPR016032">
    <property type="entry name" value="Sig_transdc_resp-reg_C-effctor"/>
</dbReference>
<dbReference type="SUPFAM" id="SSF46894">
    <property type="entry name" value="C-terminal effector domain of the bipartite response regulators"/>
    <property type="match status" value="1"/>
</dbReference>
<dbReference type="SUPFAM" id="SSF52172">
    <property type="entry name" value="CheY-like"/>
    <property type="match status" value="1"/>
</dbReference>
<dbReference type="PRINTS" id="PR00038">
    <property type="entry name" value="HTHLUXR"/>
</dbReference>
<dbReference type="Pfam" id="PF00072">
    <property type="entry name" value="Response_reg"/>
    <property type="match status" value="1"/>
</dbReference>
<evidence type="ECO:0000259" key="7">
    <source>
        <dbReference type="PROSITE" id="PS50043"/>
    </source>
</evidence>
<dbReference type="KEGG" id="schy:GVO57_06060"/>
<dbReference type="FunFam" id="3.40.50.2300:FF:000018">
    <property type="entry name" value="DNA-binding transcriptional regulator NtrC"/>
    <property type="match status" value="1"/>
</dbReference>
<evidence type="ECO:0000256" key="6">
    <source>
        <dbReference type="PROSITE-ProRule" id="PRU00169"/>
    </source>
</evidence>
<dbReference type="EMBL" id="CP047895">
    <property type="protein sequence ID" value="QHL90479.1"/>
    <property type="molecule type" value="Genomic_DNA"/>
</dbReference>
<dbReference type="PANTHER" id="PTHR44688:SF16">
    <property type="entry name" value="DNA-BINDING TRANSCRIPTIONAL ACTIVATOR DEVR_DOSR"/>
    <property type="match status" value="1"/>
</dbReference>
<evidence type="ECO:0000256" key="3">
    <source>
        <dbReference type="ARBA" id="ARBA00023015"/>
    </source>
</evidence>
<protein>
    <submittedName>
        <fullName evidence="9">Response regulator</fullName>
    </submittedName>
</protein>
<dbReference type="PANTHER" id="PTHR44688">
    <property type="entry name" value="DNA-BINDING TRANSCRIPTIONAL ACTIVATOR DEVR_DOSR"/>
    <property type="match status" value="1"/>
</dbReference>
<proteinExistence type="predicted"/>
<dbReference type="CDD" id="cd06170">
    <property type="entry name" value="LuxR_C_like"/>
    <property type="match status" value="1"/>
</dbReference>
<dbReference type="GO" id="GO:0000160">
    <property type="term" value="P:phosphorelay signal transduction system"/>
    <property type="evidence" value="ECO:0007669"/>
    <property type="project" value="UniProtKB-KW"/>
</dbReference>
<dbReference type="PROSITE" id="PS50043">
    <property type="entry name" value="HTH_LUXR_2"/>
    <property type="match status" value="1"/>
</dbReference>
<dbReference type="Gene3D" id="3.40.50.2300">
    <property type="match status" value="1"/>
</dbReference>
<keyword evidence="4" id="KW-0238">DNA-binding</keyword>
<feature type="modified residue" description="4-aspartylphosphate" evidence="6">
    <location>
        <position position="54"/>
    </location>
</feature>
<evidence type="ECO:0000313" key="10">
    <source>
        <dbReference type="Proteomes" id="UP000464468"/>
    </source>
</evidence>